<accession>A0A2K3UTD6</accession>
<dbReference type="RefSeq" id="WP_103313789.1">
    <property type="nucleotide sequence ID" value="NZ_PPPD01000002.1"/>
</dbReference>
<keyword evidence="1" id="KW-0472">Membrane</keyword>
<evidence type="ECO:0000256" key="1">
    <source>
        <dbReference type="SAM" id="Phobius"/>
    </source>
</evidence>
<proteinExistence type="predicted"/>
<dbReference type="Pfam" id="PF14329">
    <property type="entry name" value="DUF4386"/>
    <property type="match status" value="1"/>
</dbReference>
<feature type="transmembrane region" description="Helical" evidence="1">
    <location>
        <begin position="163"/>
        <end position="182"/>
    </location>
</feature>
<feature type="transmembrane region" description="Helical" evidence="1">
    <location>
        <begin position="66"/>
        <end position="89"/>
    </location>
</feature>
<feature type="transmembrane region" description="Helical" evidence="1">
    <location>
        <begin position="101"/>
        <end position="126"/>
    </location>
</feature>
<keyword evidence="3" id="KW-1185">Reference proteome</keyword>
<dbReference type="InterPro" id="IPR025495">
    <property type="entry name" value="DUF4386"/>
</dbReference>
<reference evidence="2 3" key="1">
    <citation type="submission" date="2018-01" db="EMBL/GenBank/DDBJ databases">
        <title>Deinococcus koreensis sp. nov., a radiation-resistant bacterium isolated from river water.</title>
        <authorList>
            <person name="Choi A."/>
        </authorList>
    </citation>
    <scope>NUCLEOTIDE SEQUENCE [LARGE SCALE GENOMIC DNA]</scope>
    <source>
        <strain evidence="2 3">SJW1-2</strain>
    </source>
</reference>
<evidence type="ECO:0000313" key="3">
    <source>
        <dbReference type="Proteomes" id="UP000236379"/>
    </source>
</evidence>
<feature type="transmembrane region" description="Helical" evidence="1">
    <location>
        <begin position="189"/>
        <end position="210"/>
    </location>
</feature>
<gene>
    <name evidence="2" type="ORF">CVO96_17840</name>
</gene>
<keyword evidence="1" id="KW-0812">Transmembrane</keyword>
<protein>
    <recommendedName>
        <fullName evidence="4">DUF4386 domain-containing protein</fullName>
    </recommendedName>
</protein>
<comment type="caution">
    <text evidence="2">The sequence shown here is derived from an EMBL/GenBank/DDBJ whole genome shotgun (WGS) entry which is preliminary data.</text>
</comment>
<sequence>MTTLTSTRPDAPAVRPAPRLALFATAAAQFVLMLGAFGVLSSAIGWPQSLDLPAAEALPLIRERGGAVALGYSMYFVSAFLLVPLSVLIHRMLGEQDGDSTVLNITAALGVTAGVLKLLGIVRWLVAMPALAATYAGGDGATQAAASVMYETLNTYAGGVGEALGVQLFAGLWTVMVSAALWRRPGARALALGGFASGGLLLAGLAGVFGADLGPVLTVSGIAWQVWLLSLGLNFLRARR</sequence>
<dbReference type="Proteomes" id="UP000236379">
    <property type="component" value="Unassembled WGS sequence"/>
</dbReference>
<evidence type="ECO:0000313" key="2">
    <source>
        <dbReference type="EMBL" id="PNY79805.1"/>
    </source>
</evidence>
<dbReference type="EMBL" id="PPPD01000002">
    <property type="protein sequence ID" value="PNY79805.1"/>
    <property type="molecule type" value="Genomic_DNA"/>
</dbReference>
<evidence type="ECO:0008006" key="4">
    <source>
        <dbReference type="Google" id="ProtNLM"/>
    </source>
</evidence>
<keyword evidence="1" id="KW-1133">Transmembrane helix</keyword>
<name>A0A2K3UTD6_9DEIO</name>
<dbReference type="OrthoDB" id="326446at2"/>
<organism evidence="2 3">
    <name type="scientific">Deinococcus koreensis</name>
    <dbReference type="NCBI Taxonomy" id="2054903"/>
    <lineage>
        <taxon>Bacteria</taxon>
        <taxon>Thermotogati</taxon>
        <taxon>Deinococcota</taxon>
        <taxon>Deinococci</taxon>
        <taxon>Deinococcales</taxon>
        <taxon>Deinococcaceae</taxon>
        <taxon>Deinococcus</taxon>
    </lineage>
</organism>
<feature type="transmembrane region" description="Helical" evidence="1">
    <location>
        <begin position="216"/>
        <end position="236"/>
    </location>
</feature>
<dbReference type="AlphaFoldDB" id="A0A2K3UTD6"/>
<feature type="transmembrane region" description="Helical" evidence="1">
    <location>
        <begin position="20"/>
        <end position="46"/>
    </location>
</feature>